<evidence type="ECO:0000313" key="9">
    <source>
        <dbReference type="Proteomes" id="UP001169242"/>
    </source>
</evidence>
<keyword evidence="5 6" id="KW-0234">DNA repair</keyword>
<comment type="caution">
    <text evidence="8">The sequence shown here is derived from an EMBL/GenBank/DDBJ whole genome shotgun (WGS) entry which is preliminary data.</text>
</comment>
<dbReference type="GO" id="GO:0005737">
    <property type="term" value="C:cytoplasm"/>
    <property type="evidence" value="ECO:0007669"/>
    <property type="project" value="UniProtKB-SubCell"/>
</dbReference>
<dbReference type="GO" id="GO:0005524">
    <property type="term" value="F:ATP binding"/>
    <property type="evidence" value="ECO:0007669"/>
    <property type="project" value="InterPro"/>
</dbReference>
<dbReference type="InterPro" id="IPR000085">
    <property type="entry name" value="RuvA"/>
</dbReference>
<dbReference type="Proteomes" id="UP001169242">
    <property type="component" value="Unassembled WGS sequence"/>
</dbReference>
<dbReference type="InterPro" id="IPR012340">
    <property type="entry name" value="NA-bd_OB-fold"/>
</dbReference>
<dbReference type="Gene3D" id="1.10.8.10">
    <property type="entry name" value="DNA helicase RuvA subunit, C-terminal domain"/>
    <property type="match status" value="1"/>
</dbReference>
<keyword evidence="4 6" id="KW-0233">DNA recombination</keyword>
<dbReference type="EMBL" id="JAQIFT010000048">
    <property type="protein sequence ID" value="MDA3732423.1"/>
    <property type="molecule type" value="Genomic_DNA"/>
</dbReference>
<feature type="region of interest" description="Domain III" evidence="6">
    <location>
        <begin position="167"/>
        <end position="215"/>
    </location>
</feature>
<dbReference type="GO" id="GO:0006310">
    <property type="term" value="P:DNA recombination"/>
    <property type="evidence" value="ECO:0007669"/>
    <property type="project" value="UniProtKB-UniRule"/>
</dbReference>
<reference evidence="8" key="1">
    <citation type="journal article" date="2023" name="Int. J. Syst. Evol. Microbiol.">
        <title>&lt;i&gt;Holtiella tumoricola&lt;/i&gt; gen. nov. sp. nov., isolated from a human clinical sample.</title>
        <authorList>
            <person name="Allen-Vercoe E."/>
            <person name="Daigneault M.C."/>
            <person name="Vancuren S.J."/>
            <person name="Cochrane K."/>
            <person name="O'Neal L.L."/>
            <person name="Sankaranarayanan K."/>
            <person name="Lawson P.A."/>
        </authorList>
    </citation>
    <scope>NUCLEOTIDE SEQUENCE</scope>
    <source>
        <strain evidence="8">CC70A</strain>
    </source>
</reference>
<dbReference type="AlphaFoldDB" id="A0AA42J1U6"/>
<dbReference type="SUPFAM" id="SSF50249">
    <property type="entry name" value="Nucleic acid-binding proteins"/>
    <property type="match status" value="1"/>
</dbReference>
<comment type="similarity">
    <text evidence="6">Belongs to the RuvA family.</text>
</comment>
<dbReference type="InterPro" id="IPR003583">
    <property type="entry name" value="Hlx-hairpin-Hlx_DNA-bd_motif"/>
</dbReference>
<organism evidence="8 9">
    <name type="scientific">Holtiella tumoricola</name>
    <dbReference type="NCBI Taxonomy" id="3018743"/>
    <lineage>
        <taxon>Bacteria</taxon>
        <taxon>Bacillati</taxon>
        <taxon>Bacillota</taxon>
        <taxon>Clostridia</taxon>
        <taxon>Lachnospirales</taxon>
        <taxon>Cellulosilyticaceae</taxon>
        <taxon>Holtiella</taxon>
    </lineage>
</organism>
<dbReference type="Gene3D" id="2.40.50.140">
    <property type="entry name" value="Nucleic acid-binding proteins"/>
    <property type="match status" value="1"/>
</dbReference>
<dbReference type="SUPFAM" id="SSF46929">
    <property type="entry name" value="DNA helicase RuvA subunit, C-terminal domain"/>
    <property type="match status" value="1"/>
</dbReference>
<dbReference type="GO" id="GO:0006281">
    <property type="term" value="P:DNA repair"/>
    <property type="evidence" value="ECO:0007669"/>
    <property type="project" value="UniProtKB-UniRule"/>
</dbReference>
<keyword evidence="2 6" id="KW-0227">DNA damage</keyword>
<dbReference type="GO" id="GO:0048476">
    <property type="term" value="C:Holliday junction resolvase complex"/>
    <property type="evidence" value="ECO:0007669"/>
    <property type="project" value="UniProtKB-UniRule"/>
</dbReference>
<evidence type="ECO:0000256" key="5">
    <source>
        <dbReference type="ARBA" id="ARBA00023204"/>
    </source>
</evidence>
<dbReference type="InterPro" id="IPR010994">
    <property type="entry name" value="RuvA_2-like"/>
</dbReference>
<evidence type="ECO:0000256" key="6">
    <source>
        <dbReference type="HAMAP-Rule" id="MF_00031"/>
    </source>
</evidence>
<dbReference type="CDD" id="cd14332">
    <property type="entry name" value="UBA_RuvA_C"/>
    <property type="match status" value="1"/>
</dbReference>
<dbReference type="GO" id="GO:0009378">
    <property type="term" value="F:four-way junction helicase activity"/>
    <property type="evidence" value="ECO:0007669"/>
    <property type="project" value="InterPro"/>
</dbReference>
<feature type="domain" description="Helix-hairpin-helix DNA-binding motif class 1" evidence="7">
    <location>
        <begin position="89"/>
        <end position="108"/>
    </location>
</feature>
<dbReference type="HAMAP" id="MF_00031">
    <property type="entry name" value="DNA_HJ_migration_RuvA"/>
    <property type="match status" value="1"/>
</dbReference>
<dbReference type="Pfam" id="PF01330">
    <property type="entry name" value="RuvA_N"/>
    <property type="match status" value="1"/>
</dbReference>
<evidence type="ECO:0000256" key="2">
    <source>
        <dbReference type="ARBA" id="ARBA00022763"/>
    </source>
</evidence>
<keyword evidence="1 6" id="KW-0963">Cytoplasm</keyword>
<dbReference type="InterPro" id="IPR036267">
    <property type="entry name" value="RuvA_C_sf"/>
</dbReference>
<dbReference type="Pfam" id="PF14520">
    <property type="entry name" value="HHH_5"/>
    <property type="match status" value="1"/>
</dbReference>
<comment type="subunit">
    <text evidence="6">Homotetramer. Forms an RuvA(8)-RuvB(12)-Holliday junction (HJ) complex. HJ DNA is sandwiched between 2 RuvA tetramers; dsDNA enters through RuvA and exits via RuvB. An RuvB hexamer assembles on each DNA strand where it exits the tetramer. Each RuvB hexamer is contacted by two RuvA subunits (via domain III) on 2 adjacent RuvB subunits; this complex drives branch migration. In the full resolvosome a probable DNA-RuvA(4)-RuvB(12)-RuvC(2) complex forms which resolves the HJ.</text>
</comment>
<feature type="region of interest" description="Domain II" evidence="6">
    <location>
        <begin position="81"/>
        <end position="158"/>
    </location>
</feature>
<gene>
    <name evidence="6 8" type="primary">ruvA</name>
    <name evidence="8" type="ORF">PBV87_13080</name>
</gene>
<dbReference type="InterPro" id="IPR011114">
    <property type="entry name" value="RuvA_C"/>
</dbReference>
<comment type="subcellular location">
    <subcellularLocation>
        <location evidence="6">Cytoplasm</location>
    </subcellularLocation>
</comment>
<dbReference type="GO" id="GO:0000400">
    <property type="term" value="F:four-way junction DNA binding"/>
    <property type="evidence" value="ECO:0007669"/>
    <property type="project" value="UniProtKB-UniRule"/>
</dbReference>
<name>A0AA42J1U6_9FIRM</name>
<evidence type="ECO:0000256" key="4">
    <source>
        <dbReference type="ARBA" id="ARBA00023172"/>
    </source>
</evidence>
<dbReference type="SUPFAM" id="SSF47781">
    <property type="entry name" value="RuvA domain 2-like"/>
    <property type="match status" value="1"/>
</dbReference>
<dbReference type="GO" id="GO:0009379">
    <property type="term" value="C:Holliday junction helicase complex"/>
    <property type="evidence" value="ECO:0007669"/>
    <property type="project" value="InterPro"/>
</dbReference>
<feature type="region of interest" description="Domain I" evidence="6">
    <location>
        <begin position="17"/>
        <end position="80"/>
    </location>
</feature>
<evidence type="ECO:0000259" key="7">
    <source>
        <dbReference type="SMART" id="SM00278"/>
    </source>
</evidence>
<accession>A0AA42J1U6</accession>
<evidence type="ECO:0000313" key="8">
    <source>
        <dbReference type="EMBL" id="MDA3732423.1"/>
    </source>
</evidence>
<evidence type="ECO:0000256" key="1">
    <source>
        <dbReference type="ARBA" id="ARBA00022490"/>
    </source>
</evidence>
<proteinExistence type="inferred from homology"/>
<dbReference type="Gene3D" id="1.10.150.20">
    <property type="entry name" value="5' to 3' exonuclease, C-terminal subdomain"/>
    <property type="match status" value="1"/>
</dbReference>
<dbReference type="SMART" id="SM00278">
    <property type="entry name" value="HhH1"/>
    <property type="match status" value="2"/>
</dbReference>
<dbReference type="InterPro" id="IPR013849">
    <property type="entry name" value="DNA_helicase_Holl-junc_RuvA_I"/>
</dbReference>
<keyword evidence="9" id="KW-1185">Reference proteome</keyword>
<dbReference type="NCBIfam" id="TIGR00084">
    <property type="entry name" value="ruvA"/>
    <property type="match status" value="1"/>
</dbReference>
<comment type="domain">
    <text evidence="6">Has three domains with a flexible linker between the domains II and III and assumes an 'L' shape. Domain III is highly mobile and contacts RuvB.</text>
</comment>
<feature type="domain" description="Helix-hairpin-helix DNA-binding motif class 1" evidence="7">
    <location>
        <begin position="124"/>
        <end position="143"/>
    </location>
</feature>
<comment type="caution">
    <text evidence="6">Lacks conserved residue(s) required for the propagation of feature annotation.</text>
</comment>
<sequence length="215" mass="24137">MDWCTIRTNVLFEGEVMIAYLKGEITEIHDNDIWIEVGQMGYEVFVPYEQNASALQRGKNVKLYIYENIKEDAHDLYGFVTVQQKELFKKLVGVNGIGPKTALQMMNLYDVDHLIEIIMMQDHKALGKVSGIGPKTAQRIILELKDVVQKLAMPDLSHLEKGLPASTGQAKEEAIEALEALGFPLTEARKAVQAIFDYNDTTEVIIKKALALLTN</sequence>
<dbReference type="GO" id="GO:0016787">
    <property type="term" value="F:hydrolase activity"/>
    <property type="evidence" value="ECO:0007669"/>
    <property type="project" value="UniProtKB-KW"/>
</dbReference>
<dbReference type="RefSeq" id="WP_198524926.1">
    <property type="nucleotide sequence ID" value="NZ_JAQIFT010000048.1"/>
</dbReference>
<keyword evidence="8" id="KW-0378">Hydrolase</keyword>
<evidence type="ECO:0000256" key="3">
    <source>
        <dbReference type="ARBA" id="ARBA00023125"/>
    </source>
</evidence>
<dbReference type="Pfam" id="PF07499">
    <property type="entry name" value="RuvA_C"/>
    <property type="match status" value="1"/>
</dbReference>
<comment type="function">
    <text evidence="6">The RuvA-RuvB-RuvC complex processes Holliday junction (HJ) DNA during genetic recombination and DNA repair, while the RuvA-RuvB complex plays an important role in the rescue of blocked DNA replication forks via replication fork reversal (RFR). RuvA specifically binds to HJ cruciform DNA, conferring on it an open structure. The RuvB hexamer acts as an ATP-dependent pump, pulling dsDNA into and through the RuvAB complex. HJ branch migration allows RuvC to scan DNA until it finds its consensus sequence, where it cleaves and resolves the cruciform DNA.</text>
</comment>
<protein>
    <recommendedName>
        <fullName evidence="6">Holliday junction branch migration complex subunit RuvA</fullName>
    </recommendedName>
</protein>
<keyword evidence="3 6" id="KW-0238">DNA-binding</keyword>